<keyword evidence="2" id="KW-1133">Transmembrane helix</keyword>
<keyword evidence="2" id="KW-0472">Membrane</keyword>
<dbReference type="Pfam" id="PF09822">
    <property type="entry name" value="ABC_transp_aux"/>
    <property type="match status" value="1"/>
</dbReference>
<gene>
    <name evidence="5" type="ORF">BN1012_Phect1332</name>
</gene>
<evidence type="ECO:0000259" key="4">
    <source>
        <dbReference type="Pfam" id="PF23357"/>
    </source>
</evidence>
<proteinExistence type="predicted"/>
<keyword evidence="6" id="KW-1185">Reference proteome</keyword>
<feature type="domain" description="DUF7088" evidence="4">
    <location>
        <begin position="49"/>
        <end position="145"/>
    </location>
</feature>
<evidence type="ECO:0000313" key="6">
    <source>
        <dbReference type="Proteomes" id="UP000032160"/>
    </source>
</evidence>
<organism evidence="5 6">
    <name type="scientific">Candidatus Phaeomarinibacter ectocarpi</name>
    <dbReference type="NCBI Taxonomy" id="1458461"/>
    <lineage>
        <taxon>Bacteria</taxon>
        <taxon>Pseudomonadati</taxon>
        <taxon>Pseudomonadota</taxon>
        <taxon>Alphaproteobacteria</taxon>
        <taxon>Hyphomicrobiales</taxon>
        <taxon>Parvibaculaceae</taxon>
        <taxon>Candidatus Phaeomarinibacter</taxon>
    </lineage>
</organism>
<dbReference type="InterPro" id="IPR055396">
    <property type="entry name" value="DUF7088"/>
</dbReference>
<feature type="domain" description="ABC-type uncharacterised transport system" evidence="3">
    <location>
        <begin position="186"/>
        <end position="501"/>
    </location>
</feature>
<dbReference type="Pfam" id="PF23357">
    <property type="entry name" value="DUF7088"/>
    <property type="match status" value="1"/>
</dbReference>
<dbReference type="PATRIC" id="fig|1458461.3.peg.1331"/>
<keyword evidence="1" id="KW-0175">Coiled coil</keyword>
<dbReference type="Proteomes" id="UP000032160">
    <property type="component" value="Chromosome I"/>
</dbReference>
<name>X5MMU5_9HYPH</name>
<protein>
    <submittedName>
        <fullName evidence="5">Gliding motility protein GldG</fullName>
    </submittedName>
</protein>
<evidence type="ECO:0000256" key="1">
    <source>
        <dbReference type="SAM" id="Coils"/>
    </source>
</evidence>
<dbReference type="OrthoDB" id="9777219at2"/>
<dbReference type="RefSeq" id="WP_043950170.1">
    <property type="nucleotide sequence ID" value="NZ_HG966617.1"/>
</dbReference>
<sequence length="662" mass="72599">MIQKKVRPVFSRAVFATSILVLSTIAFVALNTFSTVGFQNARLDLTDRSLFTLADGTRNMVNGLREPITLRFYYSEDVVTEIPALRAHAQRVRDLLQEISSASNGNVRVEEINPQSFSIEEDQATDAGLTGVPLRTGDKVFLGVVGTNTVDGREVIGFLSPERATYLEYDLARLIFSLANPEKPLLGVVSNLPLDTGAGGLLLAMEGRSEPFMIYQELKNSFTVDFLEQDFDRIANEIKVLALVHPKPMDPQTLYAIDQFVMRGGRVIAFLDPHSEVSLTAGPAGKPVQGYTEASNMPELMKSWGVEMNPNEVLADKLRAQRVAAGARQRRQLTDYVLWQRLLPEDFASDDPITAPLDALHTGSAGILEPTADATTIFTPIVQSSPEAMILDLERVKSAPSPDDLLRAFEPAGERFTIAARISGPVKTAFPDGRPLADDEEEVPTALKSSKHLVESIDDANIVIFADSDIFDDRFWVQVQNFLGDRIAVPTADNASFVVNAVENLMGSNDLISLRAREPADRPFTVVEDIRRDAEEKFLAEETRLQTRIDETEARLAALRAELPEGAGAAALLTDAQEAEMASLQRELAEGRRALRDVQGDLRRDVDALGARIAFLNMALVPLLVGAVWLVLSWTRRRKRATRAQAAGRSVMSADTNTGAAS</sequence>
<evidence type="ECO:0000256" key="2">
    <source>
        <dbReference type="SAM" id="Phobius"/>
    </source>
</evidence>
<feature type="transmembrane region" description="Helical" evidence="2">
    <location>
        <begin position="613"/>
        <end position="634"/>
    </location>
</feature>
<evidence type="ECO:0000313" key="5">
    <source>
        <dbReference type="EMBL" id="CDO59546.1"/>
    </source>
</evidence>
<feature type="transmembrane region" description="Helical" evidence="2">
    <location>
        <begin position="12"/>
        <end position="33"/>
    </location>
</feature>
<dbReference type="InterPro" id="IPR019196">
    <property type="entry name" value="ABC_transp_unknown"/>
</dbReference>
<dbReference type="STRING" id="1458461.BN1012_Phect1332"/>
<feature type="coiled-coil region" evidence="1">
    <location>
        <begin position="542"/>
        <end position="601"/>
    </location>
</feature>
<evidence type="ECO:0000259" key="3">
    <source>
        <dbReference type="Pfam" id="PF09822"/>
    </source>
</evidence>
<accession>X5MMU5</accession>
<keyword evidence="2" id="KW-0812">Transmembrane</keyword>
<dbReference type="AlphaFoldDB" id="X5MMU5"/>
<reference evidence="5 6" key="1">
    <citation type="journal article" date="2014" name="Front. Genet.">
        <title>Genome and metabolic network of "Candidatus Phaeomarinobacter ectocarpi" Ec32, a new candidate genus of Alphaproteobacteria frequently associated with brown algae.</title>
        <authorList>
            <person name="Dittami S.M."/>
            <person name="Barbeyron T."/>
            <person name="Boyen C."/>
            <person name="Cambefort J."/>
            <person name="Collet G."/>
            <person name="Delage L."/>
            <person name="Gobet A."/>
            <person name="Groisillier A."/>
            <person name="Leblanc C."/>
            <person name="Michel G."/>
            <person name="Scornet D."/>
            <person name="Siegel A."/>
            <person name="Tapia J.E."/>
            <person name="Tonon T."/>
        </authorList>
    </citation>
    <scope>NUCLEOTIDE SEQUENCE [LARGE SCALE GENOMIC DNA]</scope>
    <source>
        <strain evidence="5 6">Ec32</strain>
    </source>
</reference>
<dbReference type="EMBL" id="HG966617">
    <property type="protein sequence ID" value="CDO59546.1"/>
    <property type="molecule type" value="Genomic_DNA"/>
</dbReference>
<dbReference type="HOGENOM" id="CLU_029700_0_0_5"/>
<dbReference type="KEGG" id="pect:BN1012_Phect1332"/>